<keyword evidence="1" id="KW-0175">Coiled coil</keyword>
<dbReference type="Proteomes" id="UP000298663">
    <property type="component" value="Unassembled WGS sequence"/>
</dbReference>
<reference evidence="3 4" key="1">
    <citation type="journal article" date="2015" name="Genome Biol.">
        <title>Comparative genomics of Steinernema reveals deeply conserved gene regulatory networks.</title>
        <authorList>
            <person name="Dillman A.R."/>
            <person name="Macchietto M."/>
            <person name="Porter C.F."/>
            <person name="Rogers A."/>
            <person name="Williams B."/>
            <person name="Antoshechkin I."/>
            <person name="Lee M.M."/>
            <person name="Goodwin Z."/>
            <person name="Lu X."/>
            <person name="Lewis E.E."/>
            <person name="Goodrich-Blair H."/>
            <person name="Stock S.P."/>
            <person name="Adams B.J."/>
            <person name="Sternberg P.W."/>
            <person name="Mortazavi A."/>
        </authorList>
    </citation>
    <scope>NUCLEOTIDE SEQUENCE [LARGE SCALE GENOMIC DNA]</scope>
    <source>
        <strain evidence="3 4">ALL</strain>
    </source>
</reference>
<dbReference type="EMBL" id="AZBU02000006">
    <property type="protein sequence ID" value="TKR73998.1"/>
    <property type="molecule type" value="Genomic_DNA"/>
</dbReference>
<sequence>MSDRKEHQDASKSVLFFARFCRMMICVWSHLFRKRNGQNFDDLKLIAKVLDLPKGSLKIGKKNYPLVEHLRRLVTNARRIVTLQDEECQKKKTTDLKNKCAMGFQCNSTMNSTKRGSRNVTGEEWPEPQRKAADNEDETDSPDEEDYVDSDVDASSDEREETLDAVKSSMPEVYDHDDQEVTGACHTRNLSLELEEHHLCPDPGKGENESEDQDGRFKAKIEDLNAKIQILEKDVEDLKARQSVLEQRWAAQMLKTPEQPTPHLQLQAHETPEFPTTEQAKEPTHLLEPQPDFHMEDIVDVSHIDFSMFPTSNPDGSSSQLHQLPSSAEPAHKSGKLDFDKWLSTRALEPRKQISEKGGQWNHSRVVPENLIQLPDKDNRVFKRPVAGCSMKKLHSLEYEVETILMNGGTIKLPKYSWPEIKKLKSANCSKDGVLIGRPICWTKWESAKDFQDGLLKQTAEDLSKPIRTNSTEDVSNHYDVPFLEFVA</sequence>
<feature type="region of interest" description="Disordered" evidence="2">
    <location>
        <begin position="111"/>
        <end position="159"/>
    </location>
</feature>
<accession>A0A4U5MW75</accession>
<evidence type="ECO:0000313" key="4">
    <source>
        <dbReference type="Proteomes" id="UP000298663"/>
    </source>
</evidence>
<keyword evidence="4" id="KW-1185">Reference proteome</keyword>
<reference evidence="3 4" key="2">
    <citation type="journal article" date="2019" name="G3 (Bethesda)">
        <title>Hybrid Assembly of the Genome of the Entomopathogenic Nematode Steinernema carpocapsae Identifies the X-Chromosome.</title>
        <authorList>
            <person name="Serra L."/>
            <person name="Macchietto M."/>
            <person name="Macias-Munoz A."/>
            <person name="McGill C.J."/>
            <person name="Rodriguez I.M."/>
            <person name="Rodriguez B."/>
            <person name="Murad R."/>
            <person name="Mortazavi A."/>
        </authorList>
    </citation>
    <scope>NUCLEOTIDE SEQUENCE [LARGE SCALE GENOMIC DNA]</scope>
    <source>
        <strain evidence="3 4">ALL</strain>
    </source>
</reference>
<name>A0A4U5MW75_STECR</name>
<gene>
    <name evidence="3" type="ORF">L596_021233</name>
</gene>
<dbReference type="AlphaFoldDB" id="A0A4U5MW75"/>
<feature type="region of interest" description="Disordered" evidence="2">
    <location>
        <begin position="312"/>
        <end position="333"/>
    </location>
</feature>
<feature type="coiled-coil region" evidence="1">
    <location>
        <begin position="221"/>
        <end position="248"/>
    </location>
</feature>
<feature type="compositionally biased region" description="Polar residues" evidence="2">
    <location>
        <begin position="111"/>
        <end position="120"/>
    </location>
</feature>
<evidence type="ECO:0000313" key="3">
    <source>
        <dbReference type="EMBL" id="TKR73998.1"/>
    </source>
</evidence>
<proteinExistence type="predicted"/>
<protein>
    <submittedName>
        <fullName evidence="3">Uncharacterized protein</fullName>
    </submittedName>
</protein>
<comment type="caution">
    <text evidence="3">The sequence shown here is derived from an EMBL/GenBank/DDBJ whole genome shotgun (WGS) entry which is preliminary data.</text>
</comment>
<organism evidence="3 4">
    <name type="scientific">Steinernema carpocapsae</name>
    <name type="common">Entomopathogenic nematode</name>
    <dbReference type="NCBI Taxonomy" id="34508"/>
    <lineage>
        <taxon>Eukaryota</taxon>
        <taxon>Metazoa</taxon>
        <taxon>Ecdysozoa</taxon>
        <taxon>Nematoda</taxon>
        <taxon>Chromadorea</taxon>
        <taxon>Rhabditida</taxon>
        <taxon>Tylenchina</taxon>
        <taxon>Panagrolaimomorpha</taxon>
        <taxon>Strongyloidoidea</taxon>
        <taxon>Steinernematidae</taxon>
        <taxon>Steinernema</taxon>
    </lineage>
</organism>
<feature type="compositionally biased region" description="Polar residues" evidence="2">
    <location>
        <begin position="312"/>
        <end position="326"/>
    </location>
</feature>
<feature type="compositionally biased region" description="Acidic residues" evidence="2">
    <location>
        <begin position="135"/>
        <end position="159"/>
    </location>
</feature>
<evidence type="ECO:0000256" key="2">
    <source>
        <dbReference type="SAM" id="MobiDB-lite"/>
    </source>
</evidence>
<evidence type="ECO:0000256" key="1">
    <source>
        <dbReference type="SAM" id="Coils"/>
    </source>
</evidence>